<evidence type="ECO:0000256" key="8">
    <source>
        <dbReference type="ARBA" id="ARBA00023065"/>
    </source>
</evidence>
<keyword evidence="5 12" id="KW-0813">Transport</keyword>
<proteinExistence type="inferred from homology"/>
<dbReference type="Pfam" id="PF00231">
    <property type="entry name" value="ATP-synt"/>
    <property type="match status" value="1"/>
</dbReference>
<evidence type="ECO:0000256" key="1">
    <source>
        <dbReference type="ARBA" id="ARBA00003456"/>
    </source>
</evidence>
<dbReference type="OrthoDB" id="9812769at2"/>
<dbReference type="PANTHER" id="PTHR11693">
    <property type="entry name" value="ATP SYNTHASE GAMMA CHAIN"/>
    <property type="match status" value="1"/>
</dbReference>
<organism evidence="13 14">
    <name type="scientific">Halomonas urumqiensis</name>
    <dbReference type="NCBI Taxonomy" id="1684789"/>
    <lineage>
        <taxon>Bacteria</taxon>
        <taxon>Pseudomonadati</taxon>
        <taxon>Pseudomonadota</taxon>
        <taxon>Gammaproteobacteria</taxon>
        <taxon>Oceanospirillales</taxon>
        <taxon>Halomonadaceae</taxon>
        <taxon>Halomonas</taxon>
    </lineage>
</organism>
<dbReference type="NCBIfam" id="TIGR01146">
    <property type="entry name" value="ATPsyn_F1gamma"/>
    <property type="match status" value="1"/>
</dbReference>
<dbReference type="PANTHER" id="PTHR11693:SF22">
    <property type="entry name" value="ATP SYNTHASE SUBUNIT GAMMA, MITOCHONDRIAL"/>
    <property type="match status" value="1"/>
</dbReference>
<dbReference type="GO" id="GO:0042777">
    <property type="term" value="P:proton motive force-driven plasma membrane ATP synthesis"/>
    <property type="evidence" value="ECO:0007669"/>
    <property type="project" value="UniProtKB-UniRule"/>
</dbReference>
<keyword evidence="10 12" id="KW-0139">CF(1)</keyword>
<dbReference type="EMBL" id="PNRG01000013">
    <property type="protein sequence ID" value="PMR80758.1"/>
    <property type="molecule type" value="Genomic_DNA"/>
</dbReference>
<keyword evidence="7 12" id="KW-0375">Hydrogen ion transport</keyword>
<evidence type="ECO:0000256" key="7">
    <source>
        <dbReference type="ARBA" id="ARBA00022781"/>
    </source>
</evidence>
<evidence type="ECO:0000313" key="14">
    <source>
        <dbReference type="Proteomes" id="UP000235547"/>
    </source>
</evidence>
<comment type="subunit">
    <text evidence="4 12">F-type ATPases have 2 components, CF(1) - the catalytic core - and CF(0) - the membrane proton channel. CF(1) has five subunits: alpha(3), beta(3), gamma(1), delta(1), epsilon(1). CF(0) has three main subunits: a, b and c.</text>
</comment>
<gene>
    <name evidence="12" type="primary">atpG</name>
    <name evidence="13" type="ORF">C1H70_06735</name>
</gene>
<dbReference type="Gene3D" id="1.10.287.80">
    <property type="entry name" value="ATP synthase, gamma subunit, helix hairpin domain"/>
    <property type="match status" value="2"/>
</dbReference>
<keyword evidence="14" id="KW-1185">Reference proteome</keyword>
<dbReference type="AlphaFoldDB" id="A0A2N7UJY9"/>
<dbReference type="GO" id="GO:0005886">
    <property type="term" value="C:plasma membrane"/>
    <property type="evidence" value="ECO:0007669"/>
    <property type="project" value="UniProtKB-SubCell"/>
</dbReference>
<evidence type="ECO:0000256" key="4">
    <source>
        <dbReference type="ARBA" id="ARBA00011648"/>
    </source>
</evidence>
<evidence type="ECO:0000256" key="9">
    <source>
        <dbReference type="ARBA" id="ARBA00023136"/>
    </source>
</evidence>
<protein>
    <recommendedName>
        <fullName evidence="12">ATP synthase gamma chain</fullName>
    </recommendedName>
    <alternativeName>
        <fullName evidence="12">ATP synthase F1 sector gamma subunit</fullName>
    </alternativeName>
    <alternativeName>
        <fullName evidence="12">F-ATPase gamma subunit</fullName>
    </alternativeName>
</protein>
<dbReference type="GO" id="GO:0046933">
    <property type="term" value="F:proton-transporting ATP synthase activity, rotational mechanism"/>
    <property type="evidence" value="ECO:0007669"/>
    <property type="project" value="UniProtKB-UniRule"/>
</dbReference>
<dbReference type="RefSeq" id="WP_102587582.1">
    <property type="nucleotide sequence ID" value="NZ_BNAE01000002.1"/>
</dbReference>
<dbReference type="PRINTS" id="PR00126">
    <property type="entry name" value="ATPASEGAMMA"/>
</dbReference>
<dbReference type="CDD" id="cd12151">
    <property type="entry name" value="F1-ATPase_gamma"/>
    <property type="match status" value="1"/>
</dbReference>
<dbReference type="SUPFAM" id="SSF52943">
    <property type="entry name" value="ATP synthase (F1-ATPase), gamma subunit"/>
    <property type="match status" value="1"/>
</dbReference>
<evidence type="ECO:0000313" key="13">
    <source>
        <dbReference type="EMBL" id="PMR80758.1"/>
    </source>
</evidence>
<dbReference type="PROSITE" id="PS00153">
    <property type="entry name" value="ATPASE_GAMMA"/>
    <property type="match status" value="1"/>
</dbReference>
<keyword evidence="8 12" id="KW-0406">Ion transport</keyword>
<dbReference type="InterPro" id="IPR023632">
    <property type="entry name" value="ATP_synth_F1_gsu_CS"/>
</dbReference>
<dbReference type="Proteomes" id="UP000235547">
    <property type="component" value="Unassembled WGS sequence"/>
</dbReference>
<keyword evidence="6 12" id="KW-1003">Cell membrane</keyword>
<comment type="function">
    <text evidence="1 12">Produces ATP from ADP in the presence of a proton gradient across the membrane. The gamma chain is believed to be important in regulating ATPase activity and the flow of protons through the CF(0) complex.</text>
</comment>
<comment type="caution">
    <text evidence="13">The sequence shown here is derived from an EMBL/GenBank/DDBJ whole genome shotgun (WGS) entry which is preliminary data.</text>
</comment>
<sequence length="293" mass="32255">MAAAKEIRTQIGSIKNTQKITSAMEMVAASKMRKAQDLMRASQPYSRQIRNVVGHVADANPEYRHPWMVERDVKRVGYIVVSTDRGLCGGLNINLFKTVLKDAKGQRDEGAELDFCALGRKAGGFFKSYGGNLVAAKSGLGESPEMEDLIGSVKVMLDAYDEGRLDRLYVVYNEFVNTMTQKPVVRQMLPLSPDMGNDGHHEENKRPGSWDYLYEPDAKALLDSLLIRFVEAQVYQAVVENAACEQAARMIAMKNATDNAGGLIDDLEMVYNKARQAAITQEISEIVGGAAAV</sequence>
<dbReference type="GO" id="GO:0016787">
    <property type="term" value="F:hydrolase activity"/>
    <property type="evidence" value="ECO:0007669"/>
    <property type="project" value="UniProtKB-KW"/>
</dbReference>
<evidence type="ECO:0000256" key="12">
    <source>
        <dbReference type="HAMAP-Rule" id="MF_00815"/>
    </source>
</evidence>
<dbReference type="NCBIfam" id="NF004144">
    <property type="entry name" value="PRK05621.1-1"/>
    <property type="match status" value="1"/>
</dbReference>
<name>A0A2N7UJY9_9GAMM</name>
<dbReference type="Gene3D" id="3.40.1380.10">
    <property type="match status" value="1"/>
</dbReference>
<dbReference type="InterPro" id="IPR035968">
    <property type="entry name" value="ATP_synth_F1_ATPase_gsu"/>
</dbReference>
<evidence type="ECO:0000256" key="2">
    <source>
        <dbReference type="ARBA" id="ARBA00004170"/>
    </source>
</evidence>
<keyword evidence="9 12" id="KW-0472">Membrane</keyword>
<reference evidence="13 14" key="1">
    <citation type="submission" date="2018-01" db="EMBL/GenBank/DDBJ databases">
        <title>Halomonas endophytica sp. nov., isolated from storage liquid in the stems of Populus euphratica.</title>
        <authorList>
            <person name="Chen C."/>
        </authorList>
    </citation>
    <scope>NUCLEOTIDE SEQUENCE [LARGE SCALE GENOMIC DNA]</scope>
    <source>
        <strain evidence="13 14">BZ-SZ-XJ27</strain>
    </source>
</reference>
<dbReference type="GO" id="GO:0045259">
    <property type="term" value="C:proton-transporting ATP synthase complex"/>
    <property type="evidence" value="ECO:0007669"/>
    <property type="project" value="UniProtKB-KW"/>
</dbReference>
<dbReference type="HAMAP" id="MF_00815">
    <property type="entry name" value="ATP_synth_gamma_bact"/>
    <property type="match status" value="1"/>
</dbReference>
<comment type="similarity">
    <text evidence="3 12">Belongs to the ATPase gamma chain family.</text>
</comment>
<comment type="subcellular location">
    <subcellularLocation>
        <location evidence="12">Cell membrane</location>
        <topology evidence="12">Peripheral membrane protein</topology>
    </subcellularLocation>
    <subcellularLocation>
        <location evidence="2">Membrane</location>
        <topology evidence="2">Peripheral membrane protein</topology>
    </subcellularLocation>
</comment>
<evidence type="ECO:0000256" key="3">
    <source>
        <dbReference type="ARBA" id="ARBA00007681"/>
    </source>
</evidence>
<dbReference type="FunFam" id="1.10.287.80:FF:000005">
    <property type="entry name" value="ATP synthase gamma chain"/>
    <property type="match status" value="1"/>
</dbReference>
<keyword evidence="13" id="KW-0378">Hydrolase</keyword>
<dbReference type="InterPro" id="IPR000131">
    <property type="entry name" value="ATP_synth_F1_gsu"/>
</dbReference>
<evidence type="ECO:0000256" key="11">
    <source>
        <dbReference type="ARBA" id="ARBA00023310"/>
    </source>
</evidence>
<evidence type="ECO:0000256" key="10">
    <source>
        <dbReference type="ARBA" id="ARBA00023196"/>
    </source>
</evidence>
<evidence type="ECO:0000256" key="6">
    <source>
        <dbReference type="ARBA" id="ARBA00022475"/>
    </source>
</evidence>
<accession>A0A2N7UJY9</accession>
<keyword evidence="11 12" id="KW-0066">ATP synthesis</keyword>
<evidence type="ECO:0000256" key="5">
    <source>
        <dbReference type="ARBA" id="ARBA00022448"/>
    </source>
</evidence>
<dbReference type="GO" id="GO:0005524">
    <property type="term" value="F:ATP binding"/>
    <property type="evidence" value="ECO:0007669"/>
    <property type="project" value="UniProtKB-UniRule"/>
</dbReference>